<organism evidence="2 3">
    <name type="scientific">Carnobacterium divergens DSM 20623</name>
    <dbReference type="NCBI Taxonomy" id="1449336"/>
    <lineage>
        <taxon>Bacteria</taxon>
        <taxon>Bacillati</taxon>
        <taxon>Bacillota</taxon>
        <taxon>Bacilli</taxon>
        <taxon>Lactobacillales</taxon>
        <taxon>Carnobacteriaceae</taxon>
        <taxon>Carnobacterium</taxon>
    </lineage>
</organism>
<dbReference type="PATRIC" id="fig|1449336.4.peg.2225"/>
<evidence type="ECO:0008006" key="4">
    <source>
        <dbReference type="Google" id="ProtNLM"/>
    </source>
</evidence>
<protein>
    <recommendedName>
        <fullName evidence="4">Integral membrane protein</fullName>
    </recommendedName>
</protein>
<reference evidence="2 3" key="1">
    <citation type="journal article" date="2015" name="Genome Announc.">
        <title>Expanding the biotechnology potential of lactobacilli through comparative genomics of 213 strains and associated genera.</title>
        <authorList>
            <person name="Sun Z."/>
            <person name="Harris H.M."/>
            <person name="McCann A."/>
            <person name="Guo C."/>
            <person name="Argimon S."/>
            <person name="Zhang W."/>
            <person name="Yang X."/>
            <person name="Jeffery I.B."/>
            <person name="Cooney J.C."/>
            <person name="Kagawa T.F."/>
            <person name="Liu W."/>
            <person name="Song Y."/>
            <person name="Salvetti E."/>
            <person name="Wrobel A."/>
            <person name="Rasinkangas P."/>
            <person name="Parkhill J."/>
            <person name="Rea M.C."/>
            <person name="O'Sullivan O."/>
            <person name="Ritari J."/>
            <person name="Douillard F.P."/>
            <person name="Paul Ross R."/>
            <person name="Yang R."/>
            <person name="Briner A.E."/>
            <person name="Felis G.E."/>
            <person name="de Vos W.M."/>
            <person name="Barrangou R."/>
            <person name="Klaenhammer T.R."/>
            <person name="Caufield P.W."/>
            <person name="Cui Y."/>
            <person name="Zhang H."/>
            <person name="O'Toole P.W."/>
        </authorList>
    </citation>
    <scope>NUCLEOTIDE SEQUENCE [LARGE SCALE GENOMIC DNA]</scope>
    <source>
        <strain evidence="2 3">DSM 20623</strain>
    </source>
</reference>
<comment type="caution">
    <text evidence="2">The sequence shown here is derived from an EMBL/GenBank/DDBJ whole genome shotgun (WGS) entry which is preliminary data.</text>
</comment>
<keyword evidence="1" id="KW-0472">Membrane</keyword>
<accession>A0A0R2HPY9</accession>
<keyword evidence="1" id="KW-1133">Transmembrane helix</keyword>
<dbReference type="GeneID" id="89589178"/>
<sequence>MKQSSKLTIRDLVTIGIFTVLIIMFGLIVSMVSRIATGGLSILISGGLSAFFSAPIYLLLSFRVGKRGVAFLNALLRSLMYVIMGVPHVLLIFIPAAILAELIMTPPATAYKSLGKTSLSWAVFSTFNALHGPLLFVMLGAKYMMEKAPHSPSTERLALMLNYYYNPWMIALIGGLAFVGGLVGCLMGWKLLHKHFVRAGLVKL</sequence>
<dbReference type="EMBL" id="JQBS01000035">
    <property type="protein sequence ID" value="KRN54603.1"/>
    <property type="molecule type" value="Genomic_DNA"/>
</dbReference>
<feature type="transmembrane region" description="Helical" evidence="1">
    <location>
        <begin position="74"/>
        <end position="99"/>
    </location>
</feature>
<evidence type="ECO:0000313" key="2">
    <source>
        <dbReference type="EMBL" id="KRN54603.1"/>
    </source>
</evidence>
<dbReference type="Proteomes" id="UP000051658">
    <property type="component" value="Unassembled WGS sequence"/>
</dbReference>
<feature type="transmembrane region" description="Helical" evidence="1">
    <location>
        <begin position="42"/>
        <end position="62"/>
    </location>
</feature>
<dbReference type="Pfam" id="PF09605">
    <property type="entry name" value="Trep_Strep"/>
    <property type="match status" value="1"/>
</dbReference>
<evidence type="ECO:0000256" key="1">
    <source>
        <dbReference type="SAM" id="Phobius"/>
    </source>
</evidence>
<name>A0A0R2HPY9_CARDV</name>
<dbReference type="eggNOG" id="ENOG502ZC3K">
    <property type="taxonomic scope" value="Bacteria"/>
</dbReference>
<feature type="transmembrane region" description="Helical" evidence="1">
    <location>
        <begin position="119"/>
        <end position="144"/>
    </location>
</feature>
<proteinExistence type="predicted"/>
<dbReference type="InterPro" id="IPR011733">
    <property type="entry name" value="CHP02185_IM"/>
</dbReference>
<evidence type="ECO:0000313" key="3">
    <source>
        <dbReference type="Proteomes" id="UP000051658"/>
    </source>
</evidence>
<dbReference type="AlphaFoldDB" id="A0A0R2HPY9"/>
<feature type="transmembrane region" description="Helical" evidence="1">
    <location>
        <begin position="165"/>
        <end position="189"/>
    </location>
</feature>
<keyword evidence="3" id="KW-1185">Reference proteome</keyword>
<gene>
    <name evidence="2" type="ORF">IV74_GL002187</name>
</gene>
<feature type="transmembrane region" description="Helical" evidence="1">
    <location>
        <begin position="12"/>
        <end position="36"/>
    </location>
</feature>
<keyword evidence="1" id="KW-0812">Transmembrane</keyword>
<dbReference type="NCBIfam" id="TIGR02185">
    <property type="entry name" value="Trep_Strep"/>
    <property type="match status" value="1"/>
</dbReference>
<dbReference type="RefSeq" id="WP_034569089.1">
    <property type="nucleotide sequence ID" value="NZ_JQBS01000035.1"/>
</dbReference>